<accession>A0A2P5X1T4</accession>
<dbReference type="Pfam" id="PF00169">
    <property type="entry name" value="PH"/>
    <property type="match status" value="1"/>
</dbReference>
<name>A0A2P5X1T4_GOSBA</name>
<dbReference type="PANTHER" id="PTHR46265:SF22">
    <property type="entry name" value="RHO GTPASE-ACTIVATING PROTEIN REN1-LIKE ISOFORM X1"/>
    <property type="match status" value="1"/>
</dbReference>
<dbReference type="Proteomes" id="UP000239757">
    <property type="component" value="Unassembled WGS sequence"/>
</dbReference>
<gene>
    <name evidence="3" type="ORF">GOBAR_AA23367</name>
</gene>
<dbReference type="InterPro" id="IPR001849">
    <property type="entry name" value="PH_domain"/>
</dbReference>
<evidence type="ECO:0000313" key="4">
    <source>
        <dbReference type="Proteomes" id="UP000239757"/>
    </source>
</evidence>
<evidence type="ECO:0000256" key="1">
    <source>
        <dbReference type="SAM" id="MobiDB-lite"/>
    </source>
</evidence>
<dbReference type="InterPro" id="IPR011993">
    <property type="entry name" value="PH-like_dom_sf"/>
</dbReference>
<dbReference type="Gene3D" id="2.30.29.30">
    <property type="entry name" value="Pleckstrin-homology domain (PH domain)/Phosphotyrosine-binding domain (PTB)"/>
    <property type="match status" value="1"/>
</dbReference>
<dbReference type="AlphaFoldDB" id="A0A2P5X1T4"/>
<dbReference type="EMBL" id="KZ665887">
    <property type="protein sequence ID" value="PPR97299.1"/>
    <property type="molecule type" value="Genomic_DNA"/>
</dbReference>
<feature type="compositionally biased region" description="Basic and acidic residues" evidence="1">
    <location>
        <begin position="17"/>
        <end position="27"/>
    </location>
</feature>
<reference evidence="3 4" key="1">
    <citation type="submission" date="2015-01" db="EMBL/GenBank/DDBJ databases">
        <title>Genome of allotetraploid Gossypium barbadense reveals genomic plasticity and fiber elongation in cotton evolution.</title>
        <authorList>
            <person name="Chen X."/>
            <person name="Liu X."/>
            <person name="Zhao B."/>
            <person name="Zheng H."/>
            <person name="Hu Y."/>
            <person name="Lu G."/>
            <person name="Yang C."/>
            <person name="Chen J."/>
            <person name="Shan C."/>
            <person name="Zhang L."/>
            <person name="Zhou Y."/>
            <person name="Wang L."/>
            <person name="Guo W."/>
            <person name="Bai Y."/>
            <person name="Ruan J."/>
            <person name="Shangguan X."/>
            <person name="Mao Y."/>
            <person name="Jiang J."/>
            <person name="Zhu Y."/>
            <person name="Lei J."/>
            <person name="Kang H."/>
            <person name="Chen S."/>
            <person name="He X."/>
            <person name="Wang R."/>
            <person name="Wang Y."/>
            <person name="Chen J."/>
            <person name="Wang L."/>
            <person name="Yu S."/>
            <person name="Wang B."/>
            <person name="Wei J."/>
            <person name="Song S."/>
            <person name="Lu X."/>
            <person name="Gao Z."/>
            <person name="Gu W."/>
            <person name="Deng X."/>
            <person name="Ma D."/>
            <person name="Wang S."/>
            <person name="Liang W."/>
            <person name="Fang L."/>
            <person name="Cai C."/>
            <person name="Zhu X."/>
            <person name="Zhou B."/>
            <person name="Zhang Y."/>
            <person name="Chen Z."/>
            <person name="Xu S."/>
            <person name="Zhu R."/>
            <person name="Wang S."/>
            <person name="Zhang T."/>
            <person name="Zhao G."/>
        </authorList>
    </citation>
    <scope>NUCLEOTIDE SEQUENCE [LARGE SCALE GENOMIC DNA]</scope>
    <source>
        <strain evidence="4">cv. Xinhai21</strain>
        <tissue evidence="3">Leaf</tissue>
    </source>
</reference>
<dbReference type="OrthoDB" id="981288at2759"/>
<sequence>MATKKNEPSQKQQRMVSKKDEPSKGHQGDAAVVASPGPLPEAPPTPKSRVRNSKNIHYEVHAENQTPGAWIPLGIGWTSWKKRWFILTQTSLVFFKSDPFDISPFAGSSILQQSDPKRKDLGLDIGEELQCAVPEAKNAIPQKENEVNLILGGIDLNNSGSVVVKADKKLLTVLFQDGQDGRTFTLKAESSEDLYEWRAAFENALSQASSSHVLGKNDILGNEKANAVNGSKDPGKVMQPCLLDCGETLH</sequence>
<dbReference type="SMART" id="SM00233">
    <property type="entry name" value="PH"/>
    <property type="match status" value="1"/>
</dbReference>
<dbReference type="InterPro" id="IPR052799">
    <property type="entry name" value="Rho_GAP_Regulators"/>
</dbReference>
<proteinExistence type="predicted"/>
<dbReference type="PROSITE" id="PS50003">
    <property type="entry name" value="PH_DOMAIN"/>
    <property type="match status" value="1"/>
</dbReference>
<feature type="region of interest" description="Disordered" evidence="1">
    <location>
        <begin position="1"/>
        <end position="51"/>
    </location>
</feature>
<feature type="compositionally biased region" description="Pro residues" evidence="1">
    <location>
        <begin position="37"/>
        <end position="46"/>
    </location>
</feature>
<organism evidence="3 4">
    <name type="scientific">Gossypium barbadense</name>
    <name type="common">Sea Island cotton</name>
    <name type="synonym">Hibiscus barbadensis</name>
    <dbReference type="NCBI Taxonomy" id="3634"/>
    <lineage>
        <taxon>Eukaryota</taxon>
        <taxon>Viridiplantae</taxon>
        <taxon>Streptophyta</taxon>
        <taxon>Embryophyta</taxon>
        <taxon>Tracheophyta</taxon>
        <taxon>Spermatophyta</taxon>
        <taxon>Magnoliopsida</taxon>
        <taxon>eudicotyledons</taxon>
        <taxon>Gunneridae</taxon>
        <taxon>Pentapetalae</taxon>
        <taxon>rosids</taxon>
        <taxon>malvids</taxon>
        <taxon>Malvales</taxon>
        <taxon>Malvaceae</taxon>
        <taxon>Malvoideae</taxon>
        <taxon>Gossypium</taxon>
    </lineage>
</organism>
<dbReference type="SUPFAM" id="SSF50729">
    <property type="entry name" value="PH domain-like"/>
    <property type="match status" value="1"/>
</dbReference>
<evidence type="ECO:0000259" key="2">
    <source>
        <dbReference type="PROSITE" id="PS50003"/>
    </source>
</evidence>
<protein>
    <recommendedName>
        <fullName evidence="2">PH domain-containing protein</fullName>
    </recommendedName>
</protein>
<evidence type="ECO:0000313" key="3">
    <source>
        <dbReference type="EMBL" id="PPR97299.1"/>
    </source>
</evidence>
<feature type="domain" description="PH" evidence="2">
    <location>
        <begin position="79"/>
        <end position="206"/>
    </location>
</feature>
<dbReference type="PANTHER" id="PTHR46265">
    <property type="entry name" value="RHO GTPASE-ACTIVATING PROTEIN 7"/>
    <property type="match status" value="1"/>
</dbReference>